<evidence type="ECO:0000313" key="9">
    <source>
        <dbReference type="EMBL" id="MEZ8082801.1"/>
    </source>
</evidence>
<protein>
    <submittedName>
        <fullName evidence="9">Type IV conjugative transfer system coupling protein TraD</fullName>
    </submittedName>
</protein>
<keyword evidence="5 7" id="KW-0472">Membrane</keyword>
<dbReference type="Gene3D" id="1.10.8.80">
    <property type="entry name" value="Magnesium chelatase subunit I, C-Terminal domain"/>
    <property type="match status" value="1"/>
</dbReference>
<dbReference type="NCBIfam" id="TIGR02759">
    <property type="entry name" value="TraD_Ftype"/>
    <property type="match status" value="1"/>
</dbReference>
<dbReference type="RefSeq" id="WP_371734935.1">
    <property type="nucleotide sequence ID" value="NZ_JBGONM010000044.1"/>
</dbReference>
<dbReference type="InterPro" id="IPR014128">
    <property type="entry name" value="T4SS_TraD"/>
</dbReference>
<evidence type="ECO:0000256" key="6">
    <source>
        <dbReference type="SAM" id="MobiDB-lite"/>
    </source>
</evidence>
<keyword evidence="3 7" id="KW-0812">Transmembrane</keyword>
<evidence type="ECO:0000256" key="3">
    <source>
        <dbReference type="ARBA" id="ARBA00022692"/>
    </source>
</evidence>
<reference evidence="9 10" key="1">
    <citation type="submission" date="2024-06" db="EMBL/GenBank/DDBJ databases">
        <authorList>
            <person name="Steensen K."/>
            <person name="Seneca J."/>
            <person name="Bartlau N."/>
            <person name="Yu A.X."/>
            <person name="Polz M.F."/>
        </authorList>
    </citation>
    <scope>NUCLEOTIDE SEQUENCE [LARGE SCALE GENOMIC DNA]</scope>
    <source>
        <strain evidence="9 10">1F260</strain>
    </source>
</reference>
<dbReference type="Gene3D" id="3.40.50.300">
    <property type="entry name" value="P-loop containing nucleotide triphosphate hydrolases"/>
    <property type="match status" value="2"/>
</dbReference>
<dbReference type="InterPro" id="IPR051539">
    <property type="entry name" value="T4SS-coupling_protein"/>
</dbReference>
<evidence type="ECO:0000256" key="5">
    <source>
        <dbReference type="ARBA" id="ARBA00023136"/>
    </source>
</evidence>
<feature type="transmembrane region" description="Helical" evidence="7">
    <location>
        <begin position="34"/>
        <end position="55"/>
    </location>
</feature>
<sequence length="686" mass="78009">MSTTRGGQITFHNLRMWWQVNVTTLKYVNIISGLFGLLSVYLFSSSATLTGTYYYTMFWLFDKMGFRDDRPVVIHWEGARYTSTLGKQLQNTTLAQSHQDFMFSIFIGLLVFVVLSTVMLFVVNHWFERKGKEQSEDNHIRGFQLAEPKQVTAELKKKKKLSNFALDGHRLFVDMFEVKHLLIDGTTGAGKSVAIRKMLRWIRARGDRAIIYDKGCDFVSKFYDPDIDVILNPFDDRCAAWDIWSDAKEAPDFEGLAAALIPQHGEGDPFWVDSARTIFAATAYQMKVNEKHECSVENLLHLILTSELDTLGAHLKGTEASSLVSNRIEKTAISIKSVLATYIKSLRYLHGLDEKDETGERKRPPFSITDWVQDESQQGFLFLSSNARQHTSLRPLISMWLAIASNAILGMEPDEDRRIWVIIDEMPTLHKLPELTHIISEVRKFGGCYLLGLQSYAQLETTYGRNAARVIFDLLNTRFFFRAPSKAMASVASDDLGEQEIDISRENISYGANALRDGVSLGHQNKTRAVVSAAEIQGLDDLECYLRTPNSMLITKLQLKFDRMPNLQPSFIKRPMQNSEAMDELDQLLVYTELLALHELDETQRNQILNMQQQTFENQQEQEDVKKSQMGTLGKTAVKPKPTSTTPLNDQGVQNEQLAQQTQEDIQRETEEASLQNIGDINELAD</sequence>
<keyword evidence="2" id="KW-1003">Cell membrane</keyword>
<evidence type="ECO:0000256" key="1">
    <source>
        <dbReference type="ARBA" id="ARBA00004651"/>
    </source>
</evidence>
<evidence type="ECO:0000256" key="4">
    <source>
        <dbReference type="ARBA" id="ARBA00022989"/>
    </source>
</evidence>
<dbReference type="Pfam" id="PF10412">
    <property type="entry name" value="TrwB_AAD_bind"/>
    <property type="match status" value="1"/>
</dbReference>
<dbReference type="PANTHER" id="PTHR37937">
    <property type="entry name" value="CONJUGATIVE TRANSFER: DNA TRANSPORT"/>
    <property type="match status" value="1"/>
</dbReference>
<proteinExistence type="predicted"/>
<accession>A0ABV4L526</accession>
<comment type="caution">
    <text evidence="9">The sequence shown here is derived from an EMBL/GenBank/DDBJ whole genome shotgun (WGS) entry which is preliminary data.</text>
</comment>
<keyword evidence="10" id="KW-1185">Reference proteome</keyword>
<comment type="subcellular location">
    <subcellularLocation>
        <location evidence="1">Cell membrane</location>
        <topology evidence="1">Multi-pass membrane protein</topology>
    </subcellularLocation>
</comment>
<dbReference type="Proteomes" id="UP001569154">
    <property type="component" value="Unassembled WGS sequence"/>
</dbReference>
<evidence type="ECO:0000256" key="7">
    <source>
        <dbReference type="SAM" id="Phobius"/>
    </source>
</evidence>
<gene>
    <name evidence="9" type="primary">traD</name>
    <name evidence="9" type="ORF">ACED35_16920</name>
</gene>
<dbReference type="EMBL" id="JBGONM010000044">
    <property type="protein sequence ID" value="MEZ8082801.1"/>
    <property type="molecule type" value="Genomic_DNA"/>
</dbReference>
<feature type="domain" description="Type IV secretion system coupling protein TraD DNA-binding" evidence="8">
    <location>
        <begin position="176"/>
        <end position="560"/>
    </location>
</feature>
<dbReference type="InterPro" id="IPR019476">
    <property type="entry name" value="T4SS_TraD_DNA-bd"/>
</dbReference>
<name>A0ABV4L526_9GAMM</name>
<dbReference type="SUPFAM" id="SSF52540">
    <property type="entry name" value="P-loop containing nucleoside triphosphate hydrolases"/>
    <property type="match status" value="1"/>
</dbReference>
<feature type="region of interest" description="Disordered" evidence="6">
    <location>
        <begin position="615"/>
        <end position="686"/>
    </location>
</feature>
<evidence type="ECO:0000256" key="2">
    <source>
        <dbReference type="ARBA" id="ARBA00022475"/>
    </source>
</evidence>
<dbReference type="CDD" id="cd01127">
    <property type="entry name" value="TrwB_TraG_TraD_VirD4"/>
    <property type="match status" value="1"/>
</dbReference>
<feature type="transmembrane region" description="Helical" evidence="7">
    <location>
        <begin position="101"/>
        <end position="123"/>
    </location>
</feature>
<feature type="compositionally biased region" description="Polar residues" evidence="6">
    <location>
        <begin position="642"/>
        <end position="664"/>
    </location>
</feature>
<evidence type="ECO:0000313" key="10">
    <source>
        <dbReference type="Proteomes" id="UP001569154"/>
    </source>
</evidence>
<dbReference type="PANTHER" id="PTHR37937:SF1">
    <property type="entry name" value="CONJUGATIVE TRANSFER: DNA TRANSPORT"/>
    <property type="match status" value="1"/>
</dbReference>
<dbReference type="InterPro" id="IPR027417">
    <property type="entry name" value="P-loop_NTPase"/>
</dbReference>
<keyword evidence="4 7" id="KW-1133">Transmembrane helix</keyword>
<organism evidence="9 10">
    <name type="scientific">Enterovibrio norvegicus</name>
    <dbReference type="NCBI Taxonomy" id="188144"/>
    <lineage>
        <taxon>Bacteria</taxon>
        <taxon>Pseudomonadati</taxon>
        <taxon>Pseudomonadota</taxon>
        <taxon>Gammaproteobacteria</taxon>
        <taxon>Vibrionales</taxon>
        <taxon>Vibrionaceae</taxon>
        <taxon>Enterovibrio</taxon>
    </lineage>
</organism>
<evidence type="ECO:0000259" key="8">
    <source>
        <dbReference type="Pfam" id="PF10412"/>
    </source>
</evidence>